<dbReference type="InterPro" id="IPR003719">
    <property type="entry name" value="Phenazine_PhzF-like"/>
</dbReference>
<keyword evidence="5" id="KW-1185">Reference proteome</keyword>
<dbReference type="GO" id="GO:0005737">
    <property type="term" value="C:cytoplasm"/>
    <property type="evidence" value="ECO:0007669"/>
    <property type="project" value="TreeGrafter"/>
</dbReference>
<comment type="similarity">
    <text evidence="1">Belongs to the PhzF family.</text>
</comment>
<dbReference type="EMBL" id="FOXF01000011">
    <property type="protein sequence ID" value="SFP25747.1"/>
    <property type="molecule type" value="Genomic_DNA"/>
</dbReference>
<dbReference type="NCBIfam" id="TIGR00654">
    <property type="entry name" value="PhzF_family"/>
    <property type="match status" value="1"/>
</dbReference>
<sequence length="263" mass="29724">MKQFIVDAFTDTVFKGNQAAVCVTDRWLSEELMMNIARENMFSETAFTVKEDDTYRLRWFTPGGEIDFCGHATLGTAFVLFSFFERKAEVLSFTTAAGIITVRKEEDTFVMNFPAYRCIETEVTDRMEEALGIRPLAAYIDRDLLLVLPDESSVRTLNPKENILKELDGLLTAVTAPSDSREYDCVSRVFGPKIGIKEDPVTGSSHCMIVSYWNDRLHKDSLVCFQASERTGILYCSRNGDRISIAGKAVLYSEGEILKNHQF</sequence>
<dbReference type="OrthoDB" id="9788221at2"/>
<evidence type="ECO:0000313" key="4">
    <source>
        <dbReference type="EMBL" id="SFP25747.1"/>
    </source>
</evidence>
<dbReference type="Gene3D" id="3.10.310.10">
    <property type="entry name" value="Diaminopimelate Epimerase, Chain A, domain 1"/>
    <property type="match status" value="2"/>
</dbReference>
<name>A0A662ZG83_9GAMM</name>
<evidence type="ECO:0000256" key="1">
    <source>
        <dbReference type="ARBA" id="ARBA00008270"/>
    </source>
</evidence>
<evidence type="ECO:0000256" key="2">
    <source>
        <dbReference type="ARBA" id="ARBA00023235"/>
    </source>
</evidence>
<gene>
    <name evidence="4" type="ORF">SAMN02910344_00880</name>
</gene>
<protein>
    <submittedName>
        <fullName evidence="4">Phenazine biosynthesis protein PhzF family</fullName>
    </submittedName>
</protein>
<dbReference type="GO" id="GO:0016853">
    <property type="term" value="F:isomerase activity"/>
    <property type="evidence" value="ECO:0007669"/>
    <property type="project" value="UniProtKB-KW"/>
</dbReference>
<evidence type="ECO:0000313" key="5">
    <source>
        <dbReference type="Proteomes" id="UP000243745"/>
    </source>
</evidence>
<keyword evidence="2" id="KW-0413">Isomerase</keyword>
<dbReference type="Pfam" id="PF02567">
    <property type="entry name" value="PhzC-PhzF"/>
    <property type="match status" value="1"/>
</dbReference>
<accession>A0A662ZG83</accession>
<dbReference type="PANTHER" id="PTHR13774">
    <property type="entry name" value="PHENAZINE BIOSYNTHESIS PROTEIN"/>
    <property type="match status" value="1"/>
</dbReference>
<dbReference type="PIRSF" id="PIRSF016184">
    <property type="entry name" value="PhzC_PhzF"/>
    <property type="match status" value="1"/>
</dbReference>
<dbReference type="SUPFAM" id="SSF54506">
    <property type="entry name" value="Diaminopimelate epimerase-like"/>
    <property type="match status" value="1"/>
</dbReference>
<feature type="active site" evidence="3">
    <location>
        <position position="44"/>
    </location>
</feature>
<reference evidence="4 5" key="1">
    <citation type="submission" date="2016-10" db="EMBL/GenBank/DDBJ databases">
        <authorList>
            <person name="Varghese N."/>
            <person name="Submissions S."/>
        </authorList>
    </citation>
    <scope>NUCLEOTIDE SEQUENCE [LARGE SCALE GENOMIC DNA]</scope>
    <source>
        <strain evidence="4 5">DSM 1361</strain>
    </source>
</reference>
<proteinExistence type="inferred from homology"/>
<dbReference type="Proteomes" id="UP000243745">
    <property type="component" value="Unassembled WGS sequence"/>
</dbReference>
<dbReference type="RefSeq" id="WP_093141285.1">
    <property type="nucleotide sequence ID" value="NZ_FOXF01000011.1"/>
</dbReference>
<organism evidence="4 5">
    <name type="scientific">Ruminobacter amylophilus</name>
    <dbReference type="NCBI Taxonomy" id="867"/>
    <lineage>
        <taxon>Bacteria</taxon>
        <taxon>Pseudomonadati</taxon>
        <taxon>Pseudomonadota</taxon>
        <taxon>Gammaproteobacteria</taxon>
        <taxon>Aeromonadales</taxon>
        <taxon>Succinivibrionaceae</taxon>
        <taxon>Ruminobacter</taxon>
    </lineage>
</organism>
<dbReference type="AlphaFoldDB" id="A0A662ZG83"/>
<dbReference type="PANTHER" id="PTHR13774:SF17">
    <property type="entry name" value="PHENAZINE BIOSYNTHESIS-LIKE DOMAIN-CONTAINING PROTEIN"/>
    <property type="match status" value="1"/>
</dbReference>
<evidence type="ECO:0000256" key="3">
    <source>
        <dbReference type="PIRSR" id="PIRSR016184-1"/>
    </source>
</evidence>